<dbReference type="SUPFAM" id="SSF81383">
    <property type="entry name" value="F-box domain"/>
    <property type="match status" value="1"/>
</dbReference>
<feature type="non-terminal residue" evidence="2">
    <location>
        <position position="1"/>
    </location>
</feature>
<dbReference type="CDD" id="cd09917">
    <property type="entry name" value="F-box_SF"/>
    <property type="match status" value="1"/>
</dbReference>
<protein>
    <recommendedName>
        <fullName evidence="1">F-box domain-containing protein</fullName>
    </recommendedName>
</protein>
<accession>A0AAN4ZII7</accession>
<comment type="caution">
    <text evidence="2">The sequence shown here is derived from an EMBL/GenBank/DDBJ whole genome shotgun (WGS) entry which is preliminary data.</text>
</comment>
<gene>
    <name evidence="2" type="ORF">PMAYCL1PPCAC_11656</name>
</gene>
<proteinExistence type="predicted"/>
<dbReference type="Pfam" id="PF12937">
    <property type="entry name" value="F-box-like"/>
    <property type="match status" value="1"/>
</dbReference>
<dbReference type="Gene3D" id="1.20.1280.50">
    <property type="match status" value="1"/>
</dbReference>
<evidence type="ECO:0000313" key="2">
    <source>
        <dbReference type="EMBL" id="GMR41461.1"/>
    </source>
</evidence>
<feature type="domain" description="F-box" evidence="1">
    <location>
        <begin position="62"/>
        <end position="113"/>
    </location>
</feature>
<evidence type="ECO:0000313" key="3">
    <source>
        <dbReference type="Proteomes" id="UP001328107"/>
    </source>
</evidence>
<dbReference type="Proteomes" id="UP001328107">
    <property type="component" value="Unassembled WGS sequence"/>
</dbReference>
<dbReference type="InterPro" id="IPR036047">
    <property type="entry name" value="F-box-like_dom_sf"/>
</dbReference>
<dbReference type="InterPro" id="IPR001810">
    <property type="entry name" value="F-box_dom"/>
</dbReference>
<dbReference type="PROSITE" id="PS50181">
    <property type="entry name" value="FBOX"/>
    <property type="match status" value="1"/>
</dbReference>
<keyword evidence="3" id="KW-1185">Reference proteome</keyword>
<dbReference type="AlphaFoldDB" id="A0AAN4ZII7"/>
<dbReference type="EMBL" id="BTRK01000003">
    <property type="protein sequence ID" value="GMR41461.1"/>
    <property type="molecule type" value="Genomic_DNA"/>
</dbReference>
<reference evidence="3" key="1">
    <citation type="submission" date="2022-10" db="EMBL/GenBank/DDBJ databases">
        <title>Genome assembly of Pristionchus species.</title>
        <authorList>
            <person name="Yoshida K."/>
            <person name="Sommer R.J."/>
        </authorList>
    </citation>
    <scope>NUCLEOTIDE SEQUENCE [LARGE SCALE GENOMIC DNA]</scope>
    <source>
        <strain evidence="3">RS5460</strain>
    </source>
</reference>
<sequence>SKQSLPLHWQGTDQKWFSIKPIRDRPKRLRLPMRKEELKKIMDRIQVPVPIPQLFLRPVEPPGAFELLPDDIFHLILPYLPNEDRLSLSLTCKRMHTMDRIVGGWMINQFENVHAHSKNSLYDEYYIDAKATPENTCKSKRLESITRKRAVNVDNTLQNAGIMQRANVNHLQLTLEKPNMDKLSFIFAFTQFKRLTVKVVNASGDAAVKFIGNLLRGQTCIDLELDIDCQWQSCLHYEWQRCDFPHSSILEVVVYLEGMGASVHWNNQCTQRRVTAKRTRQGIGE</sequence>
<evidence type="ECO:0000259" key="1">
    <source>
        <dbReference type="PROSITE" id="PS50181"/>
    </source>
</evidence>
<name>A0AAN4ZII7_9BILA</name>
<organism evidence="2 3">
    <name type="scientific">Pristionchus mayeri</name>
    <dbReference type="NCBI Taxonomy" id="1317129"/>
    <lineage>
        <taxon>Eukaryota</taxon>
        <taxon>Metazoa</taxon>
        <taxon>Ecdysozoa</taxon>
        <taxon>Nematoda</taxon>
        <taxon>Chromadorea</taxon>
        <taxon>Rhabditida</taxon>
        <taxon>Rhabditina</taxon>
        <taxon>Diplogasteromorpha</taxon>
        <taxon>Diplogasteroidea</taxon>
        <taxon>Neodiplogasteridae</taxon>
        <taxon>Pristionchus</taxon>
    </lineage>
</organism>